<accession>A0A1X6NYN2</accession>
<sequence>MAFFAAAASAVEAAIASARAAAGTLSDHLLVEAGKAKACATLATIGSATSFRVAAVAAWAAGTEVRAATAVGTAVDDGLGRFLHALKTPGVPRILAWAVNVLTDPVLLFIVFVLFLCAMWRGRPSGACPPTAFHDPAASGAPSPTSGRAADVGATTGAAAHRRRVTGARRGAPPARTVEDTSDGSAVTDDEDNGGAAAVPSAWILSRDGGSDVYTAVYARKSRKAAPALQTCGQARW</sequence>
<gene>
    <name evidence="3" type="ORF">BU14_0332s0002</name>
</gene>
<keyword evidence="2" id="KW-0472">Membrane</keyword>
<evidence type="ECO:0000256" key="2">
    <source>
        <dbReference type="SAM" id="Phobius"/>
    </source>
</evidence>
<evidence type="ECO:0000256" key="1">
    <source>
        <dbReference type="SAM" id="MobiDB-lite"/>
    </source>
</evidence>
<proteinExistence type="predicted"/>
<feature type="region of interest" description="Disordered" evidence="1">
    <location>
        <begin position="136"/>
        <end position="194"/>
    </location>
</feature>
<keyword evidence="2" id="KW-0812">Transmembrane</keyword>
<feature type="compositionally biased region" description="Low complexity" evidence="1">
    <location>
        <begin position="149"/>
        <end position="159"/>
    </location>
</feature>
<protein>
    <submittedName>
        <fullName evidence="3">Uncharacterized protein</fullName>
    </submittedName>
</protein>
<dbReference type="AlphaFoldDB" id="A0A1X6NYN2"/>
<feature type="transmembrane region" description="Helical" evidence="2">
    <location>
        <begin position="94"/>
        <end position="117"/>
    </location>
</feature>
<dbReference type="EMBL" id="KV918984">
    <property type="protein sequence ID" value="OSX73650.1"/>
    <property type="molecule type" value="Genomic_DNA"/>
</dbReference>
<reference evidence="3 4" key="1">
    <citation type="submission" date="2017-03" db="EMBL/GenBank/DDBJ databases">
        <title>WGS assembly of Porphyra umbilicalis.</title>
        <authorList>
            <person name="Brawley S.H."/>
            <person name="Blouin N.A."/>
            <person name="Ficko-Blean E."/>
            <person name="Wheeler G.L."/>
            <person name="Lohr M."/>
            <person name="Goodson H.V."/>
            <person name="Jenkins J.W."/>
            <person name="Blaby-Haas C.E."/>
            <person name="Helliwell K.E."/>
            <person name="Chan C."/>
            <person name="Marriage T."/>
            <person name="Bhattacharya D."/>
            <person name="Klein A.S."/>
            <person name="Badis Y."/>
            <person name="Brodie J."/>
            <person name="Cao Y."/>
            <person name="Collen J."/>
            <person name="Dittami S.M."/>
            <person name="Gachon C.M."/>
            <person name="Green B.R."/>
            <person name="Karpowicz S."/>
            <person name="Kim J.W."/>
            <person name="Kudahl U."/>
            <person name="Lin S."/>
            <person name="Michel G."/>
            <person name="Mittag M."/>
            <person name="Olson B.J."/>
            <person name="Pangilinan J."/>
            <person name="Peng Y."/>
            <person name="Qiu H."/>
            <person name="Shu S."/>
            <person name="Singer J.T."/>
            <person name="Smith A.G."/>
            <person name="Sprecher B.N."/>
            <person name="Wagner V."/>
            <person name="Wang W."/>
            <person name="Wang Z.-Y."/>
            <person name="Yan J."/>
            <person name="Yarish C."/>
            <person name="Zoeuner-Riek S."/>
            <person name="Zhuang Y."/>
            <person name="Zou Y."/>
            <person name="Lindquist E.A."/>
            <person name="Grimwood J."/>
            <person name="Barry K."/>
            <person name="Rokhsar D.S."/>
            <person name="Schmutz J."/>
            <person name="Stiller J.W."/>
            <person name="Grossman A.R."/>
            <person name="Prochnik S.E."/>
        </authorList>
    </citation>
    <scope>NUCLEOTIDE SEQUENCE [LARGE SCALE GENOMIC DNA]</scope>
    <source>
        <strain evidence="3">4086291</strain>
    </source>
</reference>
<evidence type="ECO:0000313" key="3">
    <source>
        <dbReference type="EMBL" id="OSX73650.1"/>
    </source>
</evidence>
<name>A0A1X6NYN2_PORUM</name>
<organism evidence="3 4">
    <name type="scientific">Porphyra umbilicalis</name>
    <name type="common">Purple laver</name>
    <name type="synonym">Red alga</name>
    <dbReference type="NCBI Taxonomy" id="2786"/>
    <lineage>
        <taxon>Eukaryota</taxon>
        <taxon>Rhodophyta</taxon>
        <taxon>Bangiophyceae</taxon>
        <taxon>Bangiales</taxon>
        <taxon>Bangiaceae</taxon>
        <taxon>Porphyra</taxon>
    </lineage>
</organism>
<dbReference type="Proteomes" id="UP000218209">
    <property type="component" value="Unassembled WGS sequence"/>
</dbReference>
<evidence type="ECO:0000313" key="4">
    <source>
        <dbReference type="Proteomes" id="UP000218209"/>
    </source>
</evidence>
<keyword evidence="4" id="KW-1185">Reference proteome</keyword>
<keyword evidence="2" id="KW-1133">Transmembrane helix</keyword>